<dbReference type="InterPro" id="IPR029045">
    <property type="entry name" value="ClpP/crotonase-like_dom_sf"/>
</dbReference>
<sequence length="198" mass="21389">MPDIHVRLRKDILWLILDKPPLNPLTTTILDQLAAAMLKALKQRPHLIVITGTGELAFCAGVDVHEASETHKAKLLQAATATSNAFKALHEQNIPTVALVKGKAFGAGCELMAFCDTVIAREDATFRLPAVNARVFPDAVSACIPALIGQEQTSQLMQSGETLSAHEALRLGLTHQVLPTNRFHADTEELLVMLSTPS</sequence>
<evidence type="ECO:0000313" key="1">
    <source>
        <dbReference type="EMBL" id="QBD79728.1"/>
    </source>
</evidence>
<dbReference type="SUPFAM" id="SSF52096">
    <property type="entry name" value="ClpP/crotonase"/>
    <property type="match status" value="1"/>
</dbReference>
<reference evidence="1 2" key="1">
    <citation type="submission" date="2019-01" db="EMBL/GenBank/DDBJ databases">
        <title>Ktedonosporobacter rubrisoli SCAWS-G2.</title>
        <authorList>
            <person name="Huang Y."/>
            <person name="Yan B."/>
        </authorList>
    </citation>
    <scope>NUCLEOTIDE SEQUENCE [LARGE SCALE GENOMIC DNA]</scope>
    <source>
        <strain evidence="1 2">SCAWS-G2</strain>
    </source>
</reference>
<dbReference type="KEGG" id="kbs:EPA93_28620"/>
<dbReference type="PANTHER" id="PTHR11941">
    <property type="entry name" value="ENOYL-COA HYDRATASE-RELATED"/>
    <property type="match status" value="1"/>
</dbReference>
<dbReference type="OrthoDB" id="153350at2"/>
<dbReference type="GO" id="GO:0016853">
    <property type="term" value="F:isomerase activity"/>
    <property type="evidence" value="ECO:0007669"/>
    <property type="project" value="UniProtKB-KW"/>
</dbReference>
<keyword evidence="1" id="KW-0413">Isomerase</keyword>
<evidence type="ECO:0000313" key="2">
    <source>
        <dbReference type="Proteomes" id="UP000290365"/>
    </source>
</evidence>
<protein>
    <submittedName>
        <fullName evidence="1">Enoyl-CoA hydratase/isomerase family protein</fullName>
    </submittedName>
</protein>
<gene>
    <name evidence="1" type="ORF">EPA93_28620</name>
</gene>
<dbReference type="Gene3D" id="3.90.226.10">
    <property type="entry name" value="2-enoyl-CoA Hydratase, Chain A, domain 1"/>
    <property type="match status" value="1"/>
</dbReference>
<dbReference type="GO" id="GO:0006635">
    <property type="term" value="P:fatty acid beta-oxidation"/>
    <property type="evidence" value="ECO:0007669"/>
    <property type="project" value="TreeGrafter"/>
</dbReference>
<proteinExistence type="predicted"/>
<organism evidence="1 2">
    <name type="scientific">Ktedonosporobacter rubrisoli</name>
    <dbReference type="NCBI Taxonomy" id="2509675"/>
    <lineage>
        <taxon>Bacteria</taxon>
        <taxon>Bacillati</taxon>
        <taxon>Chloroflexota</taxon>
        <taxon>Ktedonobacteria</taxon>
        <taxon>Ktedonobacterales</taxon>
        <taxon>Ktedonosporobacteraceae</taxon>
        <taxon>Ktedonosporobacter</taxon>
    </lineage>
</organism>
<accession>A0A4P6JVM7</accession>
<dbReference type="Pfam" id="PF00378">
    <property type="entry name" value="ECH_1"/>
    <property type="match status" value="1"/>
</dbReference>
<dbReference type="Proteomes" id="UP000290365">
    <property type="component" value="Chromosome"/>
</dbReference>
<dbReference type="AlphaFoldDB" id="A0A4P6JVM7"/>
<dbReference type="CDD" id="cd06558">
    <property type="entry name" value="crotonase-like"/>
    <property type="match status" value="1"/>
</dbReference>
<dbReference type="InterPro" id="IPR001753">
    <property type="entry name" value="Enoyl-CoA_hydra/iso"/>
</dbReference>
<dbReference type="PANTHER" id="PTHR11941:SF54">
    <property type="entry name" value="ENOYL-COA HYDRATASE, MITOCHONDRIAL"/>
    <property type="match status" value="1"/>
</dbReference>
<keyword evidence="2" id="KW-1185">Reference proteome</keyword>
<name>A0A4P6JVM7_KTERU</name>
<dbReference type="RefSeq" id="WP_129890794.1">
    <property type="nucleotide sequence ID" value="NZ_CP035758.1"/>
</dbReference>
<dbReference type="EMBL" id="CP035758">
    <property type="protein sequence ID" value="QBD79728.1"/>
    <property type="molecule type" value="Genomic_DNA"/>
</dbReference>